<evidence type="ECO:0000256" key="5">
    <source>
        <dbReference type="ARBA" id="ARBA00023136"/>
    </source>
</evidence>
<dbReference type="eggNOG" id="COG0577">
    <property type="taxonomic scope" value="Bacteria"/>
</dbReference>
<feature type="transmembrane region" description="Helical" evidence="6">
    <location>
        <begin position="20"/>
        <end position="41"/>
    </location>
</feature>
<evidence type="ECO:0000256" key="1">
    <source>
        <dbReference type="ARBA" id="ARBA00004651"/>
    </source>
</evidence>
<feature type="domain" description="MacB-like periplasmic core" evidence="8">
    <location>
        <begin position="21"/>
        <end position="251"/>
    </location>
</feature>
<dbReference type="STRING" id="760192.Halhy_5576"/>
<gene>
    <name evidence="9" type="ordered locus">Halhy_5576</name>
</gene>
<evidence type="ECO:0000256" key="4">
    <source>
        <dbReference type="ARBA" id="ARBA00022989"/>
    </source>
</evidence>
<evidence type="ECO:0000256" key="3">
    <source>
        <dbReference type="ARBA" id="ARBA00022692"/>
    </source>
</evidence>
<sequence length="802" mass="89963">MLQNYLKITWRNLRRNRVYAFLNVLGLSLGIACGLMVFWFIRFHTTHDAFHANIDRIYQVTTEFHFDGTSYSKGVPPPTWKAVRDETSALSATICIEGYEKLMALIDANGRPVKKFKEGPGPKLAYTTPEYFKIFDYEWQVGAPSSLKKPNTVVISEGMAKKYFGDDDPIGRIIKLENQLNLEVTGIVNSPPENTDLPYEFFVSFATLENNRDFSYGGPELDTWSGVNSNTYCFALLPEGFSAAQFQVQLDTINNKYHGKDAKSYAHLAVKFSEMHHSERYYGPVPYKWIYIMATIGLFLIATACFNFINMATAQAMRRAKEVGIRKAVGGKRGQVFFQFISETGVITLIALVIGFGLAILSLPYLNESLNLGGGWPSKVYWNDPTLWLFILGLFVTVVFLAGSYPGLILAGFRPVAALKGGISQQQAGGFNIRRSLIVVQFVLIQLLIICTLVINGQVDFMMNKSVGYETKGIVEISIPTPDKINQTTFRERLLEIPGVKNASFCLFTPTTNSNNTSNVRFDTRQKDEVWQMNNKNGDEHYLETFGLTLVAGKNIPRSDTIQGYLINEKVVERLGLKDPEDAVGKTMNVWGVTAPIYGVLKNWNNSSFENAIDPIAIFTYKNIHYNCAIKLSSTNLQQTMKAVEKLWNGYFPDHLYEQNFLDESIARNYEFVNTMLRLVRIFSMIAIFIGCLGLYGLIKFMAAQKAKEIGVRKVLGATLAQILNLFGREIAVLVVIAFLIAAPVGWYLMDAWLKDYTYRIPIGIGTMIFAVLITLGVALLTSSYESIKAALVNPARSLKSE</sequence>
<keyword evidence="4 6" id="KW-1133">Transmembrane helix</keyword>
<feature type="transmembrane region" description="Helical" evidence="6">
    <location>
        <begin position="289"/>
        <end position="309"/>
    </location>
</feature>
<feature type="transmembrane region" description="Helical" evidence="6">
    <location>
        <begin position="433"/>
        <end position="455"/>
    </location>
</feature>
<dbReference type="HOGENOM" id="CLU_008713_1_0_10"/>
<dbReference type="GO" id="GO:0022857">
    <property type="term" value="F:transmembrane transporter activity"/>
    <property type="evidence" value="ECO:0007669"/>
    <property type="project" value="TreeGrafter"/>
</dbReference>
<protein>
    <submittedName>
        <fullName evidence="9">Uncharacterized protein</fullName>
    </submittedName>
</protein>
<evidence type="ECO:0000259" key="7">
    <source>
        <dbReference type="Pfam" id="PF02687"/>
    </source>
</evidence>
<organism evidence="9 10">
    <name type="scientific">Haliscomenobacter hydrossis (strain ATCC 27775 / DSM 1100 / LMG 10767 / O)</name>
    <dbReference type="NCBI Taxonomy" id="760192"/>
    <lineage>
        <taxon>Bacteria</taxon>
        <taxon>Pseudomonadati</taxon>
        <taxon>Bacteroidota</taxon>
        <taxon>Saprospiria</taxon>
        <taxon>Saprospirales</taxon>
        <taxon>Haliscomenobacteraceae</taxon>
        <taxon>Haliscomenobacter</taxon>
    </lineage>
</organism>
<dbReference type="EMBL" id="CP002691">
    <property type="protein sequence ID" value="AEE53400.1"/>
    <property type="molecule type" value="Genomic_DNA"/>
</dbReference>
<feature type="transmembrane region" description="Helical" evidence="6">
    <location>
        <begin position="679"/>
        <end position="699"/>
    </location>
</feature>
<dbReference type="KEGG" id="hhy:Halhy_5576"/>
<feature type="transmembrane region" description="Helical" evidence="6">
    <location>
        <begin position="386"/>
        <end position="413"/>
    </location>
</feature>
<dbReference type="PROSITE" id="PS51257">
    <property type="entry name" value="PROKAR_LIPOPROTEIN"/>
    <property type="match status" value="1"/>
</dbReference>
<keyword evidence="3 6" id="KW-0812">Transmembrane</keyword>
<name>F4KTM6_HALH1</name>
<keyword evidence="5 6" id="KW-0472">Membrane</keyword>
<dbReference type="GO" id="GO:0005886">
    <property type="term" value="C:plasma membrane"/>
    <property type="evidence" value="ECO:0007669"/>
    <property type="project" value="UniProtKB-SubCell"/>
</dbReference>
<dbReference type="InterPro" id="IPR050250">
    <property type="entry name" value="Macrolide_Exporter_MacB"/>
</dbReference>
<evidence type="ECO:0000313" key="9">
    <source>
        <dbReference type="EMBL" id="AEE53400.1"/>
    </source>
</evidence>
<keyword evidence="2" id="KW-1003">Cell membrane</keyword>
<reference evidence="9 10" key="1">
    <citation type="journal article" date="2011" name="Stand. Genomic Sci.">
        <title>Complete genome sequence of Haliscomenobacter hydrossis type strain (O).</title>
        <authorList>
            <consortium name="US DOE Joint Genome Institute (JGI-PGF)"/>
            <person name="Daligault H."/>
            <person name="Lapidus A."/>
            <person name="Zeytun A."/>
            <person name="Nolan M."/>
            <person name="Lucas S."/>
            <person name="Del Rio T.G."/>
            <person name="Tice H."/>
            <person name="Cheng J.F."/>
            <person name="Tapia R."/>
            <person name="Han C."/>
            <person name="Goodwin L."/>
            <person name="Pitluck S."/>
            <person name="Liolios K."/>
            <person name="Pagani I."/>
            <person name="Ivanova N."/>
            <person name="Huntemann M."/>
            <person name="Mavromatis K."/>
            <person name="Mikhailova N."/>
            <person name="Pati A."/>
            <person name="Chen A."/>
            <person name="Palaniappan K."/>
            <person name="Land M."/>
            <person name="Hauser L."/>
            <person name="Brambilla E.M."/>
            <person name="Rohde M."/>
            <person name="Verbarg S."/>
            <person name="Goker M."/>
            <person name="Bristow J."/>
            <person name="Eisen J.A."/>
            <person name="Markowitz V."/>
            <person name="Hugenholtz P."/>
            <person name="Kyrpides N.C."/>
            <person name="Klenk H.P."/>
            <person name="Woyke T."/>
        </authorList>
    </citation>
    <scope>NUCLEOTIDE SEQUENCE [LARGE SCALE GENOMIC DNA]</scope>
    <source>
        <strain evidence="10">ATCC 27775 / DSM 1100 / LMG 10767 / O</strain>
    </source>
</reference>
<dbReference type="PANTHER" id="PTHR30572:SF18">
    <property type="entry name" value="ABC-TYPE MACROLIDE FAMILY EXPORT SYSTEM PERMEASE COMPONENT 2"/>
    <property type="match status" value="1"/>
</dbReference>
<dbReference type="RefSeq" id="WP_013767929.1">
    <property type="nucleotide sequence ID" value="NC_015510.1"/>
</dbReference>
<dbReference type="InterPro" id="IPR003838">
    <property type="entry name" value="ABC3_permease_C"/>
</dbReference>
<evidence type="ECO:0000256" key="2">
    <source>
        <dbReference type="ARBA" id="ARBA00022475"/>
    </source>
</evidence>
<evidence type="ECO:0000259" key="8">
    <source>
        <dbReference type="Pfam" id="PF12704"/>
    </source>
</evidence>
<dbReference type="Pfam" id="PF12704">
    <property type="entry name" value="MacB_PCD"/>
    <property type="match status" value="2"/>
</dbReference>
<dbReference type="Pfam" id="PF02687">
    <property type="entry name" value="FtsX"/>
    <property type="match status" value="2"/>
</dbReference>
<accession>F4KTM6</accession>
<feature type="transmembrane region" description="Helical" evidence="6">
    <location>
        <begin position="731"/>
        <end position="749"/>
    </location>
</feature>
<dbReference type="PANTHER" id="PTHR30572">
    <property type="entry name" value="MEMBRANE COMPONENT OF TRANSPORTER-RELATED"/>
    <property type="match status" value="1"/>
</dbReference>
<feature type="domain" description="MacB-like periplasmic core" evidence="8">
    <location>
        <begin position="485"/>
        <end position="646"/>
    </location>
</feature>
<proteinExistence type="predicted"/>
<dbReference type="OrthoDB" id="5933722at2"/>
<feature type="domain" description="ABC3 transporter permease C-terminal" evidence="7">
    <location>
        <begin position="682"/>
        <end position="791"/>
    </location>
</feature>
<keyword evidence="10" id="KW-1185">Reference proteome</keyword>
<evidence type="ECO:0000256" key="6">
    <source>
        <dbReference type="SAM" id="Phobius"/>
    </source>
</evidence>
<dbReference type="InterPro" id="IPR025857">
    <property type="entry name" value="MacB_PCD"/>
</dbReference>
<dbReference type="AlphaFoldDB" id="F4KTM6"/>
<reference key="2">
    <citation type="submission" date="2011-04" db="EMBL/GenBank/DDBJ databases">
        <title>Complete sequence of chromosome of Haliscomenobacter hydrossis DSM 1100.</title>
        <authorList>
            <consortium name="US DOE Joint Genome Institute (JGI-PGF)"/>
            <person name="Lucas S."/>
            <person name="Han J."/>
            <person name="Lapidus A."/>
            <person name="Bruce D."/>
            <person name="Goodwin L."/>
            <person name="Pitluck S."/>
            <person name="Peters L."/>
            <person name="Kyrpides N."/>
            <person name="Mavromatis K."/>
            <person name="Ivanova N."/>
            <person name="Ovchinnikova G."/>
            <person name="Pagani I."/>
            <person name="Daligault H."/>
            <person name="Detter J.C."/>
            <person name="Han C."/>
            <person name="Land M."/>
            <person name="Hauser L."/>
            <person name="Markowitz V."/>
            <person name="Cheng J.-F."/>
            <person name="Hugenholtz P."/>
            <person name="Woyke T."/>
            <person name="Wu D."/>
            <person name="Verbarg S."/>
            <person name="Frueling A."/>
            <person name="Brambilla E."/>
            <person name="Klenk H.-P."/>
            <person name="Eisen J.A."/>
        </authorList>
    </citation>
    <scope>NUCLEOTIDE SEQUENCE</scope>
    <source>
        <strain>DSM 1100</strain>
    </source>
</reference>
<feature type="transmembrane region" description="Helical" evidence="6">
    <location>
        <begin position="336"/>
        <end position="366"/>
    </location>
</feature>
<comment type="subcellular location">
    <subcellularLocation>
        <location evidence="1">Cell membrane</location>
        <topology evidence="1">Multi-pass membrane protein</topology>
    </subcellularLocation>
</comment>
<evidence type="ECO:0000313" key="10">
    <source>
        <dbReference type="Proteomes" id="UP000008461"/>
    </source>
</evidence>
<feature type="domain" description="ABC3 transporter permease C-terminal" evidence="7">
    <location>
        <begin position="295"/>
        <end position="406"/>
    </location>
</feature>
<feature type="transmembrane region" description="Helical" evidence="6">
    <location>
        <begin position="761"/>
        <end position="781"/>
    </location>
</feature>
<dbReference type="Proteomes" id="UP000008461">
    <property type="component" value="Chromosome"/>
</dbReference>